<keyword evidence="2" id="KW-1185">Reference proteome</keyword>
<evidence type="ECO:0000313" key="1">
    <source>
        <dbReference type="EMBL" id="EGE03746.1"/>
    </source>
</evidence>
<proteinExistence type="predicted"/>
<evidence type="ECO:0000313" key="2">
    <source>
        <dbReference type="Proteomes" id="UP000009169"/>
    </source>
</evidence>
<dbReference type="PANTHER" id="PTHR48419">
    <property type="entry name" value="SULFOTRANSFERASE DOMAIN-CONTAINING PROTEIN"/>
    <property type="match status" value="1"/>
</dbReference>
<name>F2PPC8_TRIEC</name>
<accession>F2PPC8</accession>
<dbReference type="PANTHER" id="PTHR48419:SF1">
    <property type="entry name" value="SULFOTRANSFERASE DOMAIN-CONTAINING PROTEIN"/>
    <property type="match status" value="1"/>
</dbReference>
<organism evidence="1 2">
    <name type="scientific">Trichophyton equinum (strain ATCC MYA-4606 / CBS 127.97)</name>
    <name type="common">Horse ringworm fungus</name>
    <dbReference type="NCBI Taxonomy" id="559882"/>
    <lineage>
        <taxon>Eukaryota</taxon>
        <taxon>Fungi</taxon>
        <taxon>Dikarya</taxon>
        <taxon>Ascomycota</taxon>
        <taxon>Pezizomycotina</taxon>
        <taxon>Eurotiomycetes</taxon>
        <taxon>Eurotiomycetidae</taxon>
        <taxon>Onygenales</taxon>
        <taxon>Arthrodermataceae</taxon>
        <taxon>Trichophyton</taxon>
    </lineage>
</organism>
<dbReference type="AlphaFoldDB" id="F2PPC8"/>
<dbReference type="eggNOG" id="ENOG502S3K0">
    <property type="taxonomic scope" value="Eukaryota"/>
</dbReference>
<protein>
    <submittedName>
        <fullName evidence="1">Uncharacterized protein</fullName>
    </submittedName>
</protein>
<dbReference type="HOGENOM" id="CLU_033907_2_0_1"/>
<gene>
    <name evidence="1" type="ORF">TEQG_02778</name>
</gene>
<dbReference type="Gene3D" id="3.40.50.300">
    <property type="entry name" value="P-loop containing nucleotide triphosphate hydrolases"/>
    <property type="match status" value="1"/>
</dbReference>
<dbReference type="SUPFAM" id="SSF52540">
    <property type="entry name" value="P-loop containing nucleoside triphosphate hydrolases"/>
    <property type="match status" value="1"/>
</dbReference>
<dbReference type="OrthoDB" id="3650366at2759"/>
<dbReference type="InterPro" id="IPR027417">
    <property type="entry name" value="P-loop_NTPase"/>
</dbReference>
<sequence length="342" mass="39243">MERVYLITHPRSASNLLVQILGLEEQPMVKARPHAGYYFLETLMFLGEKGLRAKHVDEWTEEEKTQARAMYNKGYNEMMKDVNESKAAGRISVVKEHANILLEPSSQTKFMFKTTDVKEAPLTLDVPQGSEIVRTPGNQTIFSDEFLLTWKPVFLIRHPALMFPSFYRCMDDFRKMKKEDIGTTGSLEAGKPDLPIYMSLHNIRSMFDWYSEKLQQIGSSSTAQPWPIVIDADDVMADETVVQKLADIIGLDRNHLKFTWDPVSEEQSKKYDPMAKRMLSSLNASNGIMKDKLAANIDIEAEAPKWKAEFGEIDGDKIYKWVKEAMPDYAYLKSRRLTAYMC</sequence>
<dbReference type="EMBL" id="DS995729">
    <property type="protein sequence ID" value="EGE03746.1"/>
    <property type="molecule type" value="Genomic_DNA"/>
</dbReference>
<dbReference type="VEuPathDB" id="FungiDB:TEQG_02778"/>
<dbReference type="InterPro" id="IPR053226">
    <property type="entry name" value="Pyrrolopyrazine_biosynth_F"/>
</dbReference>
<reference evidence="2" key="1">
    <citation type="journal article" date="2012" name="MBio">
        <title>Comparative genome analysis of Trichophyton rubrum and related dermatophytes reveals candidate genes involved in infection.</title>
        <authorList>
            <person name="Martinez D.A."/>
            <person name="Oliver B.G."/>
            <person name="Graeser Y."/>
            <person name="Goldberg J.M."/>
            <person name="Li W."/>
            <person name="Martinez-Rossi N.M."/>
            <person name="Monod M."/>
            <person name="Shelest E."/>
            <person name="Barton R.C."/>
            <person name="Birch E."/>
            <person name="Brakhage A.A."/>
            <person name="Chen Z."/>
            <person name="Gurr S.J."/>
            <person name="Heiman D."/>
            <person name="Heitman J."/>
            <person name="Kosti I."/>
            <person name="Rossi A."/>
            <person name="Saif S."/>
            <person name="Samalova M."/>
            <person name="Saunders C.W."/>
            <person name="Shea T."/>
            <person name="Summerbell R.C."/>
            <person name="Xu J."/>
            <person name="Young S."/>
            <person name="Zeng Q."/>
            <person name="Birren B.W."/>
            <person name="Cuomo C.A."/>
            <person name="White T.C."/>
        </authorList>
    </citation>
    <scope>NUCLEOTIDE SEQUENCE [LARGE SCALE GENOMIC DNA]</scope>
    <source>
        <strain evidence="2">ATCC MYA-4606 / CBS 127.97</strain>
    </source>
</reference>
<dbReference type="Proteomes" id="UP000009169">
    <property type="component" value="Unassembled WGS sequence"/>
</dbReference>